<dbReference type="GO" id="GO:0009279">
    <property type="term" value="C:cell outer membrane"/>
    <property type="evidence" value="ECO:0007669"/>
    <property type="project" value="UniProtKB-SubCell"/>
</dbReference>
<dbReference type="Proteomes" id="UP000029641">
    <property type="component" value="Unassembled WGS sequence"/>
</dbReference>
<dbReference type="InterPro" id="IPR037066">
    <property type="entry name" value="Plug_dom_sf"/>
</dbReference>
<dbReference type="Gene3D" id="2.60.40.1120">
    <property type="entry name" value="Carboxypeptidase-like, regulatory domain"/>
    <property type="match status" value="1"/>
</dbReference>
<feature type="domain" description="DUF4140" evidence="5">
    <location>
        <begin position="30"/>
        <end position="127"/>
    </location>
</feature>
<dbReference type="Proteomes" id="UP000030184">
    <property type="component" value="Unassembled WGS sequence"/>
</dbReference>
<dbReference type="eggNOG" id="COG1629">
    <property type="taxonomic scope" value="Bacteria"/>
</dbReference>
<protein>
    <submittedName>
        <fullName evidence="6">SusC outer membrane protein</fullName>
    </submittedName>
</protein>
<comment type="subcellular location">
    <subcellularLocation>
        <location evidence="1">Cell outer membrane</location>
        <topology evidence="1">Multi-pass membrane protein</topology>
    </subcellularLocation>
</comment>
<evidence type="ECO:0000256" key="1">
    <source>
        <dbReference type="PROSITE-ProRule" id="PRU01360"/>
    </source>
</evidence>
<evidence type="ECO:0000259" key="3">
    <source>
        <dbReference type="Pfam" id="PF07715"/>
    </source>
</evidence>
<organism evidence="6 9">
    <name type="scientific">Jejuia pallidilutea</name>
    <dbReference type="NCBI Taxonomy" id="504487"/>
    <lineage>
        <taxon>Bacteria</taxon>
        <taxon>Pseudomonadati</taxon>
        <taxon>Bacteroidota</taxon>
        <taxon>Flavobacteriia</taxon>
        <taxon>Flavobacteriales</taxon>
        <taxon>Flavobacteriaceae</taxon>
        <taxon>Jejuia</taxon>
    </lineage>
</organism>
<evidence type="ECO:0000313" key="8">
    <source>
        <dbReference type="EMBL" id="GAL90070.1"/>
    </source>
</evidence>
<dbReference type="InterPro" id="IPR011935">
    <property type="entry name" value="CHP02231"/>
</dbReference>
<dbReference type="OrthoDB" id="634585at2"/>
<keyword evidence="10" id="KW-1185">Reference proteome</keyword>
<evidence type="ECO:0000313" key="7">
    <source>
        <dbReference type="EMBL" id="GAL70992.1"/>
    </source>
</evidence>
<dbReference type="PROSITE" id="PS52016">
    <property type="entry name" value="TONB_DEPENDENT_REC_3"/>
    <property type="match status" value="1"/>
</dbReference>
<dbReference type="EMBL" id="BBNY01000068">
    <property type="protein sequence ID" value="GAL90070.1"/>
    <property type="molecule type" value="Genomic_DNA"/>
</dbReference>
<dbReference type="STRING" id="504487.JCM19538_811"/>
<evidence type="ECO:0000259" key="5">
    <source>
        <dbReference type="Pfam" id="PF13600"/>
    </source>
</evidence>
<comment type="similarity">
    <text evidence="1">Belongs to the TonB-dependent receptor family.</text>
</comment>
<dbReference type="EMBL" id="BBNR01000009">
    <property type="protein sequence ID" value="GAL67348.1"/>
    <property type="molecule type" value="Genomic_DNA"/>
</dbReference>
<keyword evidence="1" id="KW-0812">Transmembrane</keyword>
<keyword evidence="1" id="KW-0998">Cell outer membrane</keyword>
<evidence type="ECO:0000259" key="4">
    <source>
        <dbReference type="Pfam" id="PF13598"/>
    </source>
</evidence>
<dbReference type="RefSeq" id="WP_042243899.1">
    <property type="nucleotide sequence ID" value="NZ_BBNR01000009.1"/>
</dbReference>
<keyword evidence="2" id="KW-0732">Signal</keyword>
<dbReference type="Pfam" id="PF13598">
    <property type="entry name" value="DUF4139"/>
    <property type="match status" value="1"/>
</dbReference>
<proteinExistence type="inferred from homology"/>
<keyword evidence="1" id="KW-1134">Transmembrane beta strand</keyword>
<dbReference type="InterPro" id="IPR008969">
    <property type="entry name" value="CarboxyPept-like_regulatory"/>
</dbReference>
<comment type="caution">
    <text evidence="6">The sequence shown here is derived from an EMBL/GenBank/DDBJ whole genome shotgun (WGS) entry which is preliminary data.</text>
</comment>
<dbReference type="InterPro" id="IPR012910">
    <property type="entry name" value="Plug_dom"/>
</dbReference>
<dbReference type="AlphaFoldDB" id="A0A090VTM1"/>
<reference evidence="10" key="1">
    <citation type="journal article" date="2014" name="Genome Announc.">
        <title>Draft Genome Sequence of Marine Flavobacterium Jejuia pallidilutea Strain 11shimoA1 and Pigmentation Mutants.</title>
        <authorList>
            <person name="Takatani N."/>
            <person name="Nakanishi M."/>
            <person name="Meirelles P."/>
            <person name="Mino S."/>
            <person name="Suda W."/>
            <person name="Oshima K."/>
            <person name="Hattori M."/>
            <person name="Ohkuma M."/>
            <person name="Hosokawa M."/>
            <person name="Miyashita K."/>
            <person name="Thompson F.L."/>
            <person name="Niwa A."/>
            <person name="Sawabe T."/>
            <person name="Sawabe T."/>
        </authorList>
    </citation>
    <scope>NUCLEOTIDE SEQUENCE [LARGE SCALE GENOMIC DNA]</scope>
    <source>
        <strain evidence="10">JCM 19538</strain>
    </source>
</reference>
<dbReference type="PANTHER" id="PTHR31005">
    <property type="entry name" value="DUF4139 DOMAIN-CONTAINING PROTEIN"/>
    <property type="match status" value="1"/>
</dbReference>
<dbReference type="SUPFAM" id="SSF49464">
    <property type="entry name" value="Carboxypeptidase regulatory domain-like"/>
    <property type="match status" value="1"/>
</dbReference>
<dbReference type="EMBL" id="BBNS01000009">
    <property type="protein sequence ID" value="GAL70992.1"/>
    <property type="molecule type" value="Genomic_DNA"/>
</dbReference>
<feature type="domain" description="TonB-dependent receptor plug" evidence="3">
    <location>
        <begin position="399"/>
        <end position="472"/>
    </location>
</feature>
<feature type="domain" description="DUF4139" evidence="4">
    <location>
        <begin position="215"/>
        <end position="687"/>
    </location>
</feature>
<feature type="signal peptide" evidence="2">
    <location>
        <begin position="1"/>
        <end position="17"/>
    </location>
</feature>
<dbReference type="InterPro" id="IPR039426">
    <property type="entry name" value="TonB-dep_rcpt-like"/>
</dbReference>
<dbReference type="Gene3D" id="2.170.130.10">
    <property type="entry name" value="TonB-dependent receptor, plug domain"/>
    <property type="match status" value="1"/>
</dbReference>
<evidence type="ECO:0000256" key="2">
    <source>
        <dbReference type="SAM" id="SignalP"/>
    </source>
</evidence>
<sequence length="693" mass="76840">MKHLFLVFLLNVSFTFASPTNPTKSNIKTVTVFVDGAQVTRHASVELPVGTTEFSFIKLSPYIQENSIQISGLDGASILSINYAINHITKFDKTEAITTFQNNIETLNDAIQLEKGLMEGYTQEIKIIEHNRTLGNSNEVVNLDKLKQFAAYYRTRITELNKLMHISLKNTKEYTSKIEDIKKQLAELNADDKIQTGEIKVKLNSNTTKQLNLIIKYNVTHAGWFPNYDLKAKDINKPLQLNYKAHVYQNTGVNWDNVKLTLSTNDPNTNNLKPDINPKYLNFISRNSQYLSENATKRYEFKHNPFVKHISGVITDASGLPLPGVSVLLKGTSIGTSTDFDGNFSLDAKGAKELVVSYLGYVTETIPIHSSVINLSLQEDASQLDEVVVVGYGTASTNALSGSVSGLSSTSNIKIRGAGSLKSKGTPLYVIDGVTSNEYDFKKLDENMIAGVDILKGNEASSIYGSRASNGVVIITTKKGSYTSNGDIVTEGITNTNFEIQKLATIASDGDISVIEIDSFKVPATFLYFTAPVINENVFLTAKIGNWQQYNLLPGEVNVYFEDSYSGITNINPYSTTDSLTVSLGIDPNVVITRKPTNNFKKINLIGNNRILDKSYEIHIKNNKTSAIDVLIVDRIPVSQNKDIKVDVMDTGTSDYDTKKGILKWKAQINTNSSKTHYFSYAVKYPKYRKINI</sequence>
<dbReference type="PANTHER" id="PTHR31005:SF8">
    <property type="entry name" value="DUF4139 DOMAIN-CONTAINING PROTEIN"/>
    <property type="match status" value="1"/>
</dbReference>
<dbReference type="InterPro" id="IPR025554">
    <property type="entry name" value="DUF4140"/>
</dbReference>
<dbReference type="SUPFAM" id="SSF56935">
    <property type="entry name" value="Porins"/>
    <property type="match status" value="1"/>
</dbReference>
<keyword evidence="1" id="KW-0813">Transport</keyword>
<dbReference type="Pfam" id="PF13715">
    <property type="entry name" value="CarbopepD_reg_2"/>
    <property type="match status" value="1"/>
</dbReference>
<gene>
    <name evidence="6" type="ORF">JCM19301_2700</name>
    <name evidence="7" type="ORF">JCM19302_2947</name>
    <name evidence="8" type="ORF">JCM19538_811</name>
</gene>
<name>A0A090VTM1_9FLAO</name>
<dbReference type="NCBIfam" id="TIGR02231">
    <property type="entry name" value="mucoidy inhibitor MuiA family protein"/>
    <property type="match status" value="2"/>
</dbReference>
<dbReference type="Pfam" id="PF13600">
    <property type="entry name" value="DUF4140"/>
    <property type="match status" value="1"/>
</dbReference>
<evidence type="ECO:0000313" key="9">
    <source>
        <dbReference type="Proteomes" id="UP000029641"/>
    </source>
</evidence>
<accession>A0A090VTM1</accession>
<dbReference type="InterPro" id="IPR037291">
    <property type="entry name" value="DUF4139"/>
</dbReference>
<dbReference type="Proteomes" id="UP000029646">
    <property type="component" value="Unassembled WGS sequence"/>
</dbReference>
<evidence type="ECO:0000313" key="6">
    <source>
        <dbReference type="EMBL" id="GAL67348.1"/>
    </source>
</evidence>
<evidence type="ECO:0000313" key="10">
    <source>
        <dbReference type="Proteomes" id="UP000030184"/>
    </source>
</evidence>
<feature type="chain" id="PRO_5010017757" evidence="2">
    <location>
        <begin position="18"/>
        <end position="693"/>
    </location>
</feature>
<dbReference type="Pfam" id="PF07715">
    <property type="entry name" value="Plug"/>
    <property type="match status" value="1"/>
</dbReference>
<keyword evidence="1" id="KW-0472">Membrane</keyword>